<sequence>MDPEISNNCIKIHLHVASNLHYHSTAFSLQSTIVHRIRVGVSEKVAPKGRRVSSRNWRRPSDKCPARAPQAPRRRPLAPQTFAFVDDSYIRYNKPRMGPGSELRIRQSYKARSVRVYRCSLSASADTLLLKINGMDTARRIAPFRNESLSDGAACIAALEVIDPRPLQRSMLNGHELESSKSEGVIAKEGRLWLTPVVLDLHCNEMQSRDAPTSRTTVKFFSSSPATSKPLRSSSIRMKHLGNVTLQLCGNTLLNYLDTLSYSKGSVRKPINVNSDIVKSVSSIRKSVPALRARPKTNYGREDRRSRCLRGSTFLIKVQPPSVSQFRPAVDKFQRSSPDSPLCKSRVISLVGVAGDPSPRLRRLVNCNAQLIRGKVAAPANARRAGRHLSGKGWEYQKRTVSYAYKPNSETKLITAPPSAKARPKRRTTQELTCGERKLRRANVESCFEQRKASNSSKPQCATRQQQRNKIMKLANTVLLLAQRSTAVITTKIYAYSRPSIEYLVSEAVMQTQEATIRRGPNAPCRKYGRKLVRQWYIMALGTHDNMLYLQSFVQGFRTESIL</sequence>
<proteinExistence type="predicted"/>
<comment type="caution">
    <text evidence="2">The sequence shown here is derived from an EMBL/GenBank/DDBJ whole genome shotgun (WGS) entry which is preliminary data.</text>
</comment>
<protein>
    <submittedName>
        <fullName evidence="2">Uncharacterized protein</fullName>
    </submittedName>
</protein>
<dbReference type="EMBL" id="BGZK01000011">
    <property type="protein sequence ID" value="GBP03752.1"/>
    <property type="molecule type" value="Genomic_DNA"/>
</dbReference>
<dbReference type="AlphaFoldDB" id="A0A4C1SNT1"/>
<name>A0A4C1SNT1_EUMVA</name>
<evidence type="ECO:0000313" key="2">
    <source>
        <dbReference type="EMBL" id="GBP03752.1"/>
    </source>
</evidence>
<dbReference type="Proteomes" id="UP000299102">
    <property type="component" value="Unassembled WGS sequence"/>
</dbReference>
<feature type="region of interest" description="Disordered" evidence="1">
    <location>
        <begin position="50"/>
        <end position="74"/>
    </location>
</feature>
<keyword evidence="3" id="KW-1185">Reference proteome</keyword>
<gene>
    <name evidence="2" type="ORF">EVAR_2476_1</name>
</gene>
<evidence type="ECO:0000256" key="1">
    <source>
        <dbReference type="SAM" id="MobiDB-lite"/>
    </source>
</evidence>
<accession>A0A4C1SNT1</accession>
<organism evidence="2 3">
    <name type="scientific">Eumeta variegata</name>
    <name type="common">Bagworm moth</name>
    <name type="synonym">Eumeta japonica</name>
    <dbReference type="NCBI Taxonomy" id="151549"/>
    <lineage>
        <taxon>Eukaryota</taxon>
        <taxon>Metazoa</taxon>
        <taxon>Ecdysozoa</taxon>
        <taxon>Arthropoda</taxon>
        <taxon>Hexapoda</taxon>
        <taxon>Insecta</taxon>
        <taxon>Pterygota</taxon>
        <taxon>Neoptera</taxon>
        <taxon>Endopterygota</taxon>
        <taxon>Lepidoptera</taxon>
        <taxon>Glossata</taxon>
        <taxon>Ditrysia</taxon>
        <taxon>Tineoidea</taxon>
        <taxon>Psychidae</taxon>
        <taxon>Oiketicinae</taxon>
        <taxon>Eumeta</taxon>
    </lineage>
</organism>
<evidence type="ECO:0000313" key="3">
    <source>
        <dbReference type="Proteomes" id="UP000299102"/>
    </source>
</evidence>
<reference evidence="2 3" key="1">
    <citation type="journal article" date="2019" name="Commun. Biol.">
        <title>The bagworm genome reveals a unique fibroin gene that provides high tensile strength.</title>
        <authorList>
            <person name="Kono N."/>
            <person name="Nakamura H."/>
            <person name="Ohtoshi R."/>
            <person name="Tomita M."/>
            <person name="Numata K."/>
            <person name="Arakawa K."/>
        </authorList>
    </citation>
    <scope>NUCLEOTIDE SEQUENCE [LARGE SCALE GENOMIC DNA]</scope>
</reference>